<keyword evidence="2" id="KW-1185">Reference proteome</keyword>
<feature type="region of interest" description="Disordered" evidence="1">
    <location>
        <begin position="31"/>
        <end position="53"/>
    </location>
</feature>
<proteinExistence type="predicted"/>
<evidence type="ECO:0000313" key="3">
    <source>
        <dbReference type="WBParaSite" id="sdigi.contig87.g3991.t1"/>
    </source>
</evidence>
<accession>A0A915Q612</accession>
<reference evidence="3" key="1">
    <citation type="submission" date="2022-11" db="UniProtKB">
        <authorList>
            <consortium name="WormBaseParasite"/>
        </authorList>
    </citation>
    <scope>IDENTIFICATION</scope>
</reference>
<dbReference type="AlphaFoldDB" id="A0A915Q612"/>
<feature type="compositionally biased region" description="Polar residues" evidence="1">
    <location>
        <begin position="43"/>
        <end position="53"/>
    </location>
</feature>
<dbReference type="Proteomes" id="UP000887581">
    <property type="component" value="Unplaced"/>
</dbReference>
<evidence type="ECO:0000313" key="2">
    <source>
        <dbReference type="Proteomes" id="UP000887581"/>
    </source>
</evidence>
<evidence type="ECO:0000256" key="1">
    <source>
        <dbReference type="SAM" id="MobiDB-lite"/>
    </source>
</evidence>
<name>A0A915Q612_9BILA</name>
<dbReference type="WBParaSite" id="sdigi.contig87.g3991.t1">
    <property type="protein sequence ID" value="sdigi.contig87.g3991.t1"/>
    <property type="gene ID" value="sdigi.contig87.g3991"/>
</dbReference>
<organism evidence="2 3">
    <name type="scientific">Setaria digitata</name>
    <dbReference type="NCBI Taxonomy" id="48799"/>
    <lineage>
        <taxon>Eukaryota</taxon>
        <taxon>Metazoa</taxon>
        <taxon>Ecdysozoa</taxon>
        <taxon>Nematoda</taxon>
        <taxon>Chromadorea</taxon>
        <taxon>Rhabditida</taxon>
        <taxon>Spirurina</taxon>
        <taxon>Spiruromorpha</taxon>
        <taxon>Filarioidea</taxon>
        <taxon>Setariidae</taxon>
        <taxon>Setaria</taxon>
    </lineage>
</organism>
<protein>
    <submittedName>
        <fullName evidence="3">Uncharacterized protein</fullName>
    </submittedName>
</protein>
<sequence>MLKWGVDSLPIDRLIDIFVYERRLWPTRYRSGQDEVKCASPIEPTSTGKKNSD</sequence>